<dbReference type="GO" id="GO:0003677">
    <property type="term" value="F:DNA binding"/>
    <property type="evidence" value="ECO:0007669"/>
    <property type="project" value="UniProtKB-KW"/>
</dbReference>
<dbReference type="InterPro" id="IPR027417">
    <property type="entry name" value="P-loop_NTPase"/>
</dbReference>
<dbReference type="AlphaFoldDB" id="A0A0A0BR55"/>
<dbReference type="GO" id="GO:0000725">
    <property type="term" value="P:recombinational repair"/>
    <property type="evidence" value="ECO:0007669"/>
    <property type="project" value="TreeGrafter"/>
</dbReference>
<evidence type="ECO:0000313" key="12">
    <source>
        <dbReference type="EMBL" id="KGM10953.1"/>
    </source>
</evidence>
<dbReference type="GO" id="GO:0043138">
    <property type="term" value="F:3'-5' DNA helicase activity"/>
    <property type="evidence" value="ECO:0007669"/>
    <property type="project" value="UniProtKB-EC"/>
</dbReference>
<dbReference type="GO" id="GO:0005524">
    <property type="term" value="F:ATP binding"/>
    <property type="evidence" value="ECO:0007669"/>
    <property type="project" value="UniProtKB-UniRule"/>
</dbReference>
<keyword evidence="3 10" id="KW-0378">Hydrolase</keyword>
<dbReference type="InterPro" id="IPR014017">
    <property type="entry name" value="DNA_helicase_UvrD-like_C"/>
</dbReference>
<sequence length="691" mass="74720">MPAGDSAGAEARRQLALADAHAQAAAEARATAARYGVAEVTEKRTALALAPLTAVGHHLLADRRWPGSRRAQVDLVVVGPGGVFIVDTKAWKDVSIHGGRIHRGDEDVTDDVMALADLGYTAEGDLAEVGLAPGEVRAVVVLAGRQGINESVGPVRVVGEKDVLRHVASFGNRLTPSQVDVVLGRALTLFPQVNAPAPVNVVVPEPVVAPPPEPVQEALLSDDEVQAALLEGILASPIEEWMSFLHPYQAKLVRRSFNGPARIRGSAGTGKTVVGLHRAAYLARTRPGRVLVTTFVRTLPAVMRQMLGRMAPDVVEKVHFTGVHGFALTLLKERGVGVNLKPALADEAFAAAWDAVGRHGLLAAATHGPGYWREEIDYVLKGRGVQDVTAYADVARTGRRHRLTVEQRRAVWDLHRAYDDELRRRRVHDYADVILLAEAELRREPLTGYSSVIVDEAQDLSCAMVRMLYGLVGDAADGFTLIGDGQQSIYPGGYTLAEVGISLAGRGVVMDVNYRNTAQILAFASRMVADDEFADIEGVLARGDTPANVPRTGPEPVIDHCRSWRERDARLVARARAVVREVGTRPGDVGVLCMSRRAAQRAAEALRADGAPVVMLEDYDGSQTDAVKIGTIKRAKGLEFKQVLLPDVRATQIGDATPPADDTERERWERLRRELYVAMTRARDGLWVGVV</sequence>
<feature type="domain" description="UvrD-like helicase ATP-binding" evidence="11">
    <location>
        <begin position="244"/>
        <end position="567"/>
    </location>
</feature>
<dbReference type="RefSeq" id="WP_043605711.1">
    <property type="nucleotide sequence ID" value="NZ_AXCY01000034.1"/>
</dbReference>
<evidence type="ECO:0000256" key="3">
    <source>
        <dbReference type="ARBA" id="ARBA00022801"/>
    </source>
</evidence>
<keyword evidence="2 10" id="KW-0547">Nucleotide-binding</keyword>
<protein>
    <recommendedName>
        <fullName evidence="8">DNA 3'-5' helicase</fullName>
        <ecNumber evidence="8">5.6.2.4</ecNumber>
    </recommendedName>
</protein>
<name>A0A0A0BR55_9CELL</name>
<dbReference type="InterPro" id="IPR014016">
    <property type="entry name" value="UvrD-like_ATP-bd"/>
</dbReference>
<reference evidence="12 13" key="2">
    <citation type="journal article" date="2015" name="Stand. Genomic Sci.">
        <title>Draft genome sequence of Cellulomonas carbonis T26(T) and comparative analysis of six Cellulomonas genomes.</title>
        <authorList>
            <person name="Zhuang W."/>
            <person name="Zhang S."/>
            <person name="Xia X."/>
            <person name="Wang G."/>
        </authorList>
    </citation>
    <scope>NUCLEOTIDE SEQUENCE [LARGE SCALE GENOMIC DNA]</scope>
    <source>
        <strain evidence="12 13">T26</strain>
    </source>
</reference>
<accession>A0A0A0BR55</accession>
<comment type="catalytic activity">
    <reaction evidence="9">
        <text>ATP + H2O = ADP + phosphate + H(+)</text>
        <dbReference type="Rhea" id="RHEA:13065"/>
        <dbReference type="ChEBI" id="CHEBI:15377"/>
        <dbReference type="ChEBI" id="CHEBI:15378"/>
        <dbReference type="ChEBI" id="CHEBI:30616"/>
        <dbReference type="ChEBI" id="CHEBI:43474"/>
        <dbReference type="ChEBI" id="CHEBI:456216"/>
        <dbReference type="EC" id="5.6.2.4"/>
    </reaction>
</comment>
<keyword evidence="13" id="KW-1185">Reference proteome</keyword>
<evidence type="ECO:0000256" key="6">
    <source>
        <dbReference type="ARBA" id="ARBA00023235"/>
    </source>
</evidence>
<comment type="caution">
    <text evidence="12">The sequence shown here is derived from an EMBL/GenBank/DDBJ whole genome shotgun (WGS) entry which is preliminary data.</text>
</comment>
<dbReference type="Proteomes" id="UP000029839">
    <property type="component" value="Unassembled WGS sequence"/>
</dbReference>
<comment type="catalytic activity">
    <reaction evidence="7">
        <text>Couples ATP hydrolysis with the unwinding of duplex DNA by translocating in the 3'-5' direction.</text>
        <dbReference type="EC" id="5.6.2.4"/>
    </reaction>
</comment>
<evidence type="ECO:0000313" key="13">
    <source>
        <dbReference type="Proteomes" id="UP000029839"/>
    </source>
</evidence>
<dbReference type="InterPro" id="IPR000212">
    <property type="entry name" value="DNA_helicase_UvrD/REP"/>
</dbReference>
<dbReference type="OrthoDB" id="9787585at2"/>
<dbReference type="InterPro" id="IPR011528">
    <property type="entry name" value="NERD"/>
</dbReference>
<evidence type="ECO:0000256" key="2">
    <source>
        <dbReference type="ARBA" id="ARBA00022741"/>
    </source>
</evidence>
<dbReference type="Gene3D" id="1.10.10.160">
    <property type="match status" value="1"/>
</dbReference>
<keyword evidence="6" id="KW-0413">Isomerase</keyword>
<keyword evidence="5 10" id="KW-0067">ATP-binding</keyword>
<evidence type="ECO:0000256" key="1">
    <source>
        <dbReference type="ARBA" id="ARBA00009922"/>
    </source>
</evidence>
<evidence type="ECO:0000256" key="10">
    <source>
        <dbReference type="PROSITE-ProRule" id="PRU00560"/>
    </source>
</evidence>
<dbReference type="PROSITE" id="PS51198">
    <property type="entry name" value="UVRD_HELICASE_ATP_BIND"/>
    <property type="match status" value="1"/>
</dbReference>
<dbReference type="InterPro" id="IPR013986">
    <property type="entry name" value="DExx_box_DNA_helicase_dom_sf"/>
</dbReference>
<dbReference type="EC" id="5.6.2.4" evidence="8"/>
<proteinExistence type="inferred from homology"/>
<reference evidence="12 13" key="1">
    <citation type="submission" date="2013-08" db="EMBL/GenBank/DDBJ databases">
        <title>Genome sequencing of Cellulomonas carbonis T26.</title>
        <authorList>
            <person name="Chen F."/>
            <person name="Li Y."/>
            <person name="Wang G."/>
        </authorList>
    </citation>
    <scope>NUCLEOTIDE SEQUENCE [LARGE SCALE GENOMIC DNA]</scope>
    <source>
        <strain evidence="12 13">T26</strain>
    </source>
</reference>
<dbReference type="PANTHER" id="PTHR11070:SF45">
    <property type="entry name" value="DNA 3'-5' HELICASE"/>
    <property type="match status" value="1"/>
</dbReference>
<gene>
    <name evidence="12" type="ORF">N868_12885</name>
</gene>
<dbReference type="Pfam" id="PF13361">
    <property type="entry name" value="UvrD_C"/>
    <property type="match status" value="1"/>
</dbReference>
<evidence type="ECO:0000259" key="11">
    <source>
        <dbReference type="PROSITE" id="PS51198"/>
    </source>
</evidence>
<dbReference type="PANTHER" id="PTHR11070">
    <property type="entry name" value="UVRD / RECB / PCRA DNA HELICASE FAMILY MEMBER"/>
    <property type="match status" value="1"/>
</dbReference>
<dbReference type="EMBL" id="AXCY01000034">
    <property type="protein sequence ID" value="KGM10953.1"/>
    <property type="molecule type" value="Genomic_DNA"/>
</dbReference>
<feature type="binding site" evidence="10">
    <location>
        <begin position="265"/>
        <end position="272"/>
    </location>
    <ligand>
        <name>ATP</name>
        <dbReference type="ChEBI" id="CHEBI:30616"/>
    </ligand>
</feature>
<dbReference type="Gene3D" id="3.40.50.300">
    <property type="entry name" value="P-loop containing nucleotide triphosphate hydrolases"/>
    <property type="match status" value="2"/>
</dbReference>
<dbReference type="GO" id="GO:0016887">
    <property type="term" value="F:ATP hydrolysis activity"/>
    <property type="evidence" value="ECO:0007669"/>
    <property type="project" value="RHEA"/>
</dbReference>
<evidence type="ECO:0000256" key="8">
    <source>
        <dbReference type="ARBA" id="ARBA00034808"/>
    </source>
</evidence>
<dbReference type="SUPFAM" id="SSF52540">
    <property type="entry name" value="P-loop containing nucleoside triphosphate hydrolases"/>
    <property type="match status" value="1"/>
</dbReference>
<comment type="similarity">
    <text evidence="1">Belongs to the helicase family. UvrD subfamily.</text>
</comment>
<evidence type="ECO:0000256" key="5">
    <source>
        <dbReference type="ARBA" id="ARBA00022840"/>
    </source>
</evidence>
<keyword evidence="4 10" id="KW-0347">Helicase</keyword>
<organism evidence="12 13">
    <name type="scientific">Cellulomonas carbonis T26</name>
    <dbReference type="NCBI Taxonomy" id="947969"/>
    <lineage>
        <taxon>Bacteria</taxon>
        <taxon>Bacillati</taxon>
        <taxon>Actinomycetota</taxon>
        <taxon>Actinomycetes</taxon>
        <taxon>Micrococcales</taxon>
        <taxon>Cellulomonadaceae</taxon>
        <taxon>Cellulomonas</taxon>
    </lineage>
</organism>
<evidence type="ECO:0000256" key="7">
    <source>
        <dbReference type="ARBA" id="ARBA00034617"/>
    </source>
</evidence>
<evidence type="ECO:0000256" key="4">
    <source>
        <dbReference type="ARBA" id="ARBA00022806"/>
    </source>
</evidence>
<dbReference type="Pfam" id="PF08378">
    <property type="entry name" value="NERD"/>
    <property type="match status" value="1"/>
</dbReference>
<evidence type="ECO:0000256" key="9">
    <source>
        <dbReference type="ARBA" id="ARBA00048988"/>
    </source>
</evidence>
<dbReference type="Pfam" id="PF00580">
    <property type="entry name" value="UvrD-helicase"/>
    <property type="match status" value="1"/>
</dbReference>